<feature type="region of interest" description="Disordered" evidence="6">
    <location>
        <begin position="1512"/>
        <end position="1562"/>
    </location>
</feature>
<feature type="region of interest" description="Disordered" evidence="6">
    <location>
        <begin position="1754"/>
        <end position="1782"/>
    </location>
</feature>
<comment type="subcellular location">
    <subcellularLocation>
        <location evidence="5">Nucleus</location>
    </subcellularLocation>
</comment>
<dbReference type="OrthoDB" id="76364at2759"/>
<accession>A0A0L0G587</accession>
<dbReference type="RefSeq" id="XP_014158097.1">
    <property type="nucleotide sequence ID" value="XM_014302622.1"/>
</dbReference>
<feature type="compositionally biased region" description="Low complexity" evidence="6">
    <location>
        <begin position="1293"/>
        <end position="1310"/>
    </location>
</feature>
<evidence type="ECO:0000256" key="5">
    <source>
        <dbReference type="RuleBase" id="RU365033"/>
    </source>
</evidence>
<comment type="function">
    <text evidence="5">Nuclease required for the repair of DNA interstrand cross-links (ICL). Acts as a 5'-3' exonuclease that anchors at a cut end of DNA and cleaves DNA successively at every third nucleotide, allowing to excise an ICL from one strand through flanking incisions.</text>
</comment>
<reference evidence="8 9" key="1">
    <citation type="submission" date="2011-02" db="EMBL/GenBank/DDBJ databases">
        <title>The Genome Sequence of Sphaeroforma arctica JP610.</title>
        <authorList>
            <consortium name="The Broad Institute Genome Sequencing Platform"/>
            <person name="Russ C."/>
            <person name="Cuomo C."/>
            <person name="Young S.K."/>
            <person name="Zeng Q."/>
            <person name="Gargeya S."/>
            <person name="Alvarado L."/>
            <person name="Berlin A."/>
            <person name="Chapman S.B."/>
            <person name="Chen Z."/>
            <person name="Freedman E."/>
            <person name="Gellesch M."/>
            <person name="Goldberg J."/>
            <person name="Griggs A."/>
            <person name="Gujja S."/>
            <person name="Heilman E."/>
            <person name="Heiman D."/>
            <person name="Howarth C."/>
            <person name="Mehta T."/>
            <person name="Neiman D."/>
            <person name="Pearson M."/>
            <person name="Roberts A."/>
            <person name="Saif S."/>
            <person name="Shea T."/>
            <person name="Shenoy N."/>
            <person name="Sisk P."/>
            <person name="Stolte C."/>
            <person name="Sykes S."/>
            <person name="White J."/>
            <person name="Yandava C."/>
            <person name="Burger G."/>
            <person name="Gray M.W."/>
            <person name="Holland P.W.H."/>
            <person name="King N."/>
            <person name="Lang F.B.F."/>
            <person name="Roger A.J."/>
            <person name="Ruiz-Trillo I."/>
            <person name="Haas B."/>
            <person name="Nusbaum C."/>
            <person name="Birren B."/>
        </authorList>
    </citation>
    <scope>NUCLEOTIDE SEQUENCE [LARGE SCALE GENOMIC DNA]</scope>
    <source>
        <strain evidence="8 9">JP610</strain>
    </source>
</reference>
<protein>
    <recommendedName>
        <fullName evidence="5">Fanconi-associated nuclease</fullName>
        <ecNumber evidence="5">3.1.4.1</ecNumber>
    </recommendedName>
</protein>
<sequence>MVGNRVSKQSPYTPSRQKINPYARHALKKKAGEPVESESLGSPTRSSVHKLFGANSPAACIFKTPVKTDSRVKVAHSSLTPSRIESVKKSPAALGFISNDRGSVRSNLFGNCGSKFSSKGSEFSLTGNVVVNSSTLATTPATANDDDWNEYDDVVPADSPFVPYYLRNFLYVLQAVLGGTAHAHLFSSDDRLVFEHFTEAMSSEAQKLYVRVFQRKNGWIRIDKLSYKDIDTPIPTVCEELCSLQFFSHSEQGLGDLERALDLLTVPELKAVLKKRDIRHRKATSGLPVRARCVDALLHHARSTRSLFHVADQTGTVLQWVKDACSGGCVRLNASHKDVIDRVFTLFFVHNNGPLEPNPLTALLLTDKSNLMYHYSAKGVNSPQSKLADTEGTKQIANTSHDPLYGIKLTPPTLHPSVSVADPGVENTNGGAPGGSIGLDTSGGGLQGTGGSNLRGMEEWRIFPMRDAFIEYHNALIAERDVNDLVEHQKHNEALRIVRRTAKNLGISTPANRTASTLSASSSAPNTSQNVLKTSQNVLKSSQNAPNPSQETWTSEYDDLVAQGVSYRRIYTAQWVYARILAVGVEVMEMKKLYEESVLLLSWLLGHERYDGVFCANERKKTRLGAGSRGRWWNRLTLNLLQHIKEPAASLRACLAGLQDPFLRTGHRHAVEKRLLRLLKSKVHQDDISDAILEGIRPHHKRSAPRVDVSPRSQVRRQVRSQIFTQPHTPVRLQAQPRAQSVIYTPGGGEMRSLCLTSKDVEGQQSRPQSQRSAASEPLCRRSVRKGDQTEGKRRSQTQDSSDDDIVHTRYTPGRTHARSGGRVRGDASVNKDRRGRSVGGGEESTVRAVKYIDIDCDSVNPETFDTSATNARLETNNAERASATVCIDIDSDLSDGAFAYAPTGLGGAPSRASGTGRLSTNIQTAKLSTNLHIDDDIILLGSTVGVPAKARGPRRATRNRLSLAKSRQHNNNYWKPKHHTASHQRLNDSSALSGITEAGSSQDVATAPVTDLATTNGLCNTPPRRLPLLDGDTGQLYPNGAGYNLLSRSTLRESRDVAHLNCLSCGGDADNECIDGLQVSPKPEGEVQSETLSPPHTGATAYTVTARSGSEDTLGVMVVAGSPNCGTVTKEELVAEPLPGNRESADSDTSGQNDSMDLPTATGIKDEPVITTHDEFKDSPKRACKKEEPNNNPHTKTNDEPIKRTHNEVKNESVASTHDKHDQREDALMLNTHGELKVCPIATYNKEEPMAGMTRTALSPPDAVTGVDAKLVRATAADKNASSTTPPRPVTDDTPLTVSCESSSCEDSSMGTTTVPTSPQATRASHGSGAVLSDPTIPAPIHTDAVVCTRQTSPPTGAARATTVEVKRSPSGLAMALLQQPPSVSHMNTPSHTKVLAQHESAAAAQLPPSQILLHTLPTLPDETLTDGEAVALYKAMLVTSLRREPLCPPPVVFVDGRKYSEEITGRKSVYINHSVDADGGASSTRFYSVEDYALEVLTASVEQHNDIFNRASDTHNGSAKHSRSPFKPKPGTYVRKRFRHSPERPVNETSPDSPKQSRGWKGVHAEGSVVSSLFALLMWDCIFLDIPGVFVTEFQIAPLDMFSDDFYITRRVEIEDRLIQIASRTPGQIYDMVHKSWYDHYGVLVVGMQWDREHLTVETLSGIAMCLGGPILSSICRILAMDLRGRRGGLPDLTLWNEDLLACKMVEVKSPNDRMSEKQEVWADMLMSVGVQYYLCCVTNTNSRTLPGSVAKKRKIDETEEEKPVKAVNIQKMSKKRRKK</sequence>
<feature type="compositionally biased region" description="Polar residues" evidence="6">
    <location>
        <begin position="1549"/>
        <end position="1558"/>
    </location>
</feature>
<dbReference type="GO" id="GO:0004528">
    <property type="term" value="F:phosphodiesterase I activity"/>
    <property type="evidence" value="ECO:0007669"/>
    <property type="project" value="UniProtKB-EC"/>
</dbReference>
<evidence type="ECO:0000256" key="4">
    <source>
        <dbReference type="ARBA" id="ARBA00022842"/>
    </source>
</evidence>
<keyword evidence="5" id="KW-0227">DNA damage</keyword>
<dbReference type="STRING" id="667725.A0A0L0G587"/>
<keyword evidence="1 5" id="KW-0540">Nuclease</keyword>
<dbReference type="EMBL" id="KQ241781">
    <property type="protein sequence ID" value="KNC84195.1"/>
    <property type="molecule type" value="Genomic_DNA"/>
</dbReference>
<keyword evidence="2 5" id="KW-0479">Metal-binding</keyword>
<dbReference type="GO" id="GO:0046872">
    <property type="term" value="F:metal ion binding"/>
    <property type="evidence" value="ECO:0007669"/>
    <property type="project" value="UniProtKB-KW"/>
</dbReference>
<dbReference type="GO" id="GO:0036297">
    <property type="term" value="P:interstrand cross-link repair"/>
    <property type="evidence" value="ECO:0007669"/>
    <property type="project" value="InterPro"/>
</dbReference>
<proteinExistence type="inferred from homology"/>
<evidence type="ECO:0000256" key="1">
    <source>
        <dbReference type="ARBA" id="ARBA00022722"/>
    </source>
</evidence>
<feature type="compositionally biased region" description="Basic and acidic residues" evidence="6">
    <location>
        <begin position="824"/>
        <end position="833"/>
    </location>
</feature>
<dbReference type="InterPro" id="IPR033315">
    <property type="entry name" value="Fan1-like"/>
</dbReference>
<dbReference type="SMART" id="SM00990">
    <property type="entry name" value="VRR_NUC"/>
    <property type="match status" value="1"/>
</dbReference>
<keyword evidence="3 5" id="KW-0378">Hydrolase</keyword>
<dbReference type="Pfam" id="PF21315">
    <property type="entry name" value="FAN1_HTH"/>
    <property type="match status" value="1"/>
</dbReference>
<feature type="compositionally biased region" description="Low complexity" evidence="6">
    <location>
        <begin position="514"/>
        <end position="528"/>
    </location>
</feature>
<feature type="region of interest" description="Disordered" evidence="6">
    <location>
        <begin position="1278"/>
        <end position="1339"/>
    </location>
</feature>
<comment type="similarity">
    <text evidence="5">Belongs to the FAN1 family.</text>
</comment>
<feature type="region of interest" description="Disordered" evidence="6">
    <location>
        <begin position="966"/>
        <end position="987"/>
    </location>
</feature>
<evidence type="ECO:0000256" key="3">
    <source>
        <dbReference type="ARBA" id="ARBA00022801"/>
    </source>
</evidence>
<dbReference type="GO" id="GO:0008409">
    <property type="term" value="F:5'-3' exonuclease activity"/>
    <property type="evidence" value="ECO:0007669"/>
    <property type="project" value="TreeGrafter"/>
</dbReference>
<evidence type="ECO:0000313" key="9">
    <source>
        <dbReference type="Proteomes" id="UP000054560"/>
    </source>
</evidence>
<dbReference type="InterPro" id="IPR049125">
    <property type="entry name" value="FAN1-like_WH"/>
</dbReference>
<organism evidence="8 9">
    <name type="scientific">Sphaeroforma arctica JP610</name>
    <dbReference type="NCBI Taxonomy" id="667725"/>
    <lineage>
        <taxon>Eukaryota</taxon>
        <taxon>Ichthyosporea</taxon>
        <taxon>Ichthyophonida</taxon>
        <taxon>Sphaeroforma</taxon>
    </lineage>
</organism>
<feature type="compositionally biased region" description="Polar residues" evidence="6">
    <location>
        <begin position="1311"/>
        <end position="1326"/>
    </location>
</feature>
<keyword evidence="5" id="KW-0234">DNA repair</keyword>
<dbReference type="GO" id="GO:0005634">
    <property type="term" value="C:nucleus"/>
    <property type="evidence" value="ECO:0007669"/>
    <property type="project" value="UniProtKB-SubCell"/>
</dbReference>
<keyword evidence="5" id="KW-0539">Nucleus</keyword>
<evidence type="ECO:0000259" key="7">
    <source>
        <dbReference type="SMART" id="SM00990"/>
    </source>
</evidence>
<keyword evidence="5" id="KW-0464">Manganese</keyword>
<dbReference type="GO" id="GO:0017108">
    <property type="term" value="F:5'-flap endonuclease activity"/>
    <property type="evidence" value="ECO:0007669"/>
    <property type="project" value="TreeGrafter"/>
</dbReference>
<evidence type="ECO:0000313" key="8">
    <source>
        <dbReference type="EMBL" id="KNC84195.1"/>
    </source>
</evidence>
<dbReference type="Pfam" id="PF21170">
    <property type="entry name" value="FAN1_TPR"/>
    <property type="match status" value="1"/>
</dbReference>
<evidence type="ECO:0000256" key="2">
    <source>
        <dbReference type="ARBA" id="ARBA00022723"/>
    </source>
</evidence>
<feature type="compositionally biased region" description="Basic and acidic residues" evidence="6">
    <location>
        <begin position="1165"/>
        <end position="1190"/>
    </location>
</feature>
<feature type="compositionally biased region" description="Polar residues" evidence="6">
    <location>
        <begin position="1"/>
        <end position="18"/>
    </location>
</feature>
<dbReference type="PANTHER" id="PTHR15749:SF4">
    <property type="entry name" value="FANCONI-ASSOCIATED NUCLEASE 1"/>
    <property type="match status" value="1"/>
</dbReference>
<name>A0A0L0G587_9EUKA</name>
<dbReference type="InterPro" id="IPR014883">
    <property type="entry name" value="VRR_NUC"/>
</dbReference>
<comment type="catalytic activity">
    <reaction evidence="5">
        <text>Hydrolytically removes 5'-nucleotides successively from the 3'-hydroxy termini of 3'-hydroxy-terminated oligonucleotides.</text>
        <dbReference type="EC" id="3.1.4.1"/>
    </reaction>
</comment>
<feature type="compositionally biased region" description="Basic and acidic residues" evidence="6">
    <location>
        <begin position="785"/>
        <end position="794"/>
    </location>
</feature>
<feature type="region of interest" description="Disordered" evidence="6">
    <location>
        <begin position="1"/>
        <end position="47"/>
    </location>
</feature>
<feature type="compositionally biased region" description="Low complexity" evidence="6">
    <location>
        <begin position="764"/>
        <end position="776"/>
    </location>
</feature>
<keyword evidence="9" id="KW-1185">Reference proteome</keyword>
<feature type="region of interest" description="Disordered" evidence="6">
    <location>
        <begin position="1135"/>
        <end position="1224"/>
    </location>
</feature>
<gene>
    <name evidence="8" type="ORF">SARC_03584</name>
</gene>
<feature type="compositionally biased region" description="Basic and acidic residues" evidence="6">
    <location>
        <begin position="1197"/>
        <end position="1224"/>
    </location>
</feature>
<feature type="region of interest" description="Disordered" evidence="6">
    <location>
        <begin position="508"/>
        <end position="529"/>
    </location>
</feature>
<dbReference type="Pfam" id="PF08774">
    <property type="entry name" value="VRR_NUC"/>
    <property type="match status" value="1"/>
</dbReference>
<dbReference type="GeneID" id="25904088"/>
<feature type="domain" description="VRR-NUC" evidence="7">
    <location>
        <begin position="1626"/>
        <end position="1742"/>
    </location>
</feature>
<dbReference type="EC" id="3.1.4.1" evidence="5"/>
<feature type="region of interest" description="Disordered" evidence="6">
    <location>
        <begin position="760"/>
        <end position="843"/>
    </location>
</feature>
<dbReference type="Proteomes" id="UP000054560">
    <property type="component" value="Unassembled WGS sequence"/>
</dbReference>
<evidence type="ECO:0000256" key="6">
    <source>
        <dbReference type="SAM" id="MobiDB-lite"/>
    </source>
</evidence>
<dbReference type="eggNOG" id="KOG2143">
    <property type="taxonomic scope" value="Eukaryota"/>
</dbReference>
<dbReference type="PANTHER" id="PTHR15749">
    <property type="entry name" value="FANCONI-ASSOCIATED NUCLEASE 1"/>
    <property type="match status" value="1"/>
</dbReference>
<dbReference type="GO" id="GO:0070336">
    <property type="term" value="F:flap-structured DNA binding"/>
    <property type="evidence" value="ECO:0007669"/>
    <property type="project" value="TreeGrafter"/>
</dbReference>
<dbReference type="InterPro" id="IPR049126">
    <property type="entry name" value="FAN1-like_TPR"/>
</dbReference>
<comment type="cofactor">
    <cofactor evidence="5">
        <name>Mg(2+)</name>
        <dbReference type="ChEBI" id="CHEBI:18420"/>
    </cofactor>
    <cofactor evidence="5">
        <name>Mn(2+)</name>
        <dbReference type="ChEBI" id="CHEBI:29035"/>
    </cofactor>
</comment>
<keyword evidence="4 5" id="KW-0460">Magnesium</keyword>